<dbReference type="PROSITE" id="PS50025">
    <property type="entry name" value="LAM_G_DOMAIN"/>
    <property type="match status" value="1"/>
</dbReference>
<comment type="subcellular location">
    <subcellularLocation>
        <location evidence="1">Membrane</location>
        <topology evidence="1">Single-pass type I membrane protein</topology>
    </subcellularLocation>
</comment>
<dbReference type="InterPro" id="IPR050372">
    <property type="entry name" value="Neurexin-related_CASP"/>
</dbReference>
<feature type="domain" description="Laminin G" evidence="12">
    <location>
        <begin position="82"/>
        <end position="284"/>
    </location>
</feature>
<dbReference type="InterPro" id="IPR027789">
    <property type="entry name" value="Syndecan/Neurexin_dom"/>
</dbReference>
<evidence type="ECO:0000256" key="9">
    <source>
        <dbReference type="SAM" id="MobiDB-lite"/>
    </source>
</evidence>
<keyword evidence="7 10" id="KW-0472">Membrane</keyword>
<dbReference type="SMART" id="SM00282">
    <property type="entry name" value="LamG"/>
    <property type="match status" value="1"/>
</dbReference>
<reference evidence="13 14" key="1">
    <citation type="journal article" date="2023" name="Mol. Biol. Evol.">
        <title>Genomics of Secondarily Temperate Adaptation in the Only Non-Antarctic Icefish.</title>
        <authorList>
            <person name="Rivera-Colon A.G."/>
            <person name="Rayamajhi N."/>
            <person name="Minhas B.F."/>
            <person name="Madrigal G."/>
            <person name="Bilyk K.T."/>
            <person name="Yoon V."/>
            <person name="Hune M."/>
            <person name="Gregory S."/>
            <person name="Cheng C.H.C."/>
            <person name="Catchen J.M."/>
        </authorList>
    </citation>
    <scope>NUCLEOTIDE SEQUENCE [LARGE SCALE GENOMIC DNA]</scope>
    <source>
        <tissue evidence="13">White muscle</tissue>
    </source>
</reference>
<keyword evidence="6 10" id="KW-1133">Transmembrane helix</keyword>
<evidence type="ECO:0000259" key="12">
    <source>
        <dbReference type="PROSITE" id="PS50025"/>
    </source>
</evidence>
<name>A0AAN8HAU3_CHAGU</name>
<dbReference type="SMART" id="SM00294">
    <property type="entry name" value="4.1m"/>
    <property type="match status" value="1"/>
</dbReference>
<accession>A0AAN8HAU3</accession>
<evidence type="ECO:0000313" key="14">
    <source>
        <dbReference type="Proteomes" id="UP001331515"/>
    </source>
</evidence>
<feature type="compositionally biased region" description="Polar residues" evidence="9">
    <location>
        <begin position="326"/>
        <end position="337"/>
    </location>
</feature>
<evidence type="ECO:0000256" key="10">
    <source>
        <dbReference type="SAM" id="Phobius"/>
    </source>
</evidence>
<dbReference type="GO" id="GO:0016020">
    <property type="term" value="C:membrane"/>
    <property type="evidence" value="ECO:0007669"/>
    <property type="project" value="UniProtKB-SubCell"/>
</dbReference>
<keyword evidence="4 11" id="KW-0732">Signal</keyword>
<dbReference type="Gene3D" id="2.60.120.200">
    <property type="match status" value="1"/>
</dbReference>
<comment type="caution">
    <text evidence="8">Lacks conserved residue(s) required for the propagation of feature annotation.</text>
</comment>
<sequence>MFGGWRTQFSPLRPVAEPPNRSPASLSHLALWITALALGFVAGSDPGAVHHIHLSHGNKRHHTVPIAIHRSPASLRAGTAGTTYIFGRDGGLITYTWPPNDRPSTRADRLAIGFSTQLKDAVLVRVDSSSGLGDFLKLHIDKGNIAVVFNVGTDDINIEETSKFVNDGKYHIVKFTRSGGNATLQVDDLPVIERYPTGNNDNERLAIARQRIPYRLGRVVDEWLLDKGRQLTIFNSQTTIQIGGWERDRSGSFQGQLSGLYYNGLKVFNMAAEGDPNIKIQGTARLVGDSPSSITPQSSTTANRSETSTSIMEITTTTASSRRVKQTTPREPQQTTDDLLVASAECPSDDEDIDPCEPSSANPTGPGLKGYPGTQEVFRESSSTTGMVVGIVAAAALCILILLYAMYKYRNRDEGSYHVDESRNYISNSAQSNGTVVKEKPVNTAKTSNKSKKNKDKEYYV</sequence>
<feature type="region of interest" description="Disordered" evidence="9">
    <location>
        <begin position="288"/>
        <end position="375"/>
    </location>
</feature>
<comment type="similarity">
    <text evidence="2">Belongs to the neurexin family.</text>
</comment>
<dbReference type="SUPFAM" id="SSF49899">
    <property type="entry name" value="Concanavalin A-like lectins/glucanases"/>
    <property type="match status" value="1"/>
</dbReference>
<feature type="compositionally biased region" description="Low complexity" evidence="9">
    <location>
        <begin position="290"/>
        <end position="321"/>
    </location>
</feature>
<dbReference type="PANTHER" id="PTHR15036:SF51">
    <property type="entry name" value="NEUREXIN-1"/>
    <property type="match status" value="1"/>
</dbReference>
<evidence type="ECO:0000256" key="8">
    <source>
        <dbReference type="PROSITE-ProRule" id="PRU00122"/>
    </source>
</evidence>
<keyword evidence="14" id="KW-1185">Reference proteome</keyword>
<dbReference type="InterPro" id="IPR001791">
    <property type="entry name" value="Laminin_G"/>
</dbReference>
<evidence type="ECO:0000313" key="13">
    <source>
        <dbReference type="EMBL" id="KAK5908332.1"/>
    </source>
</evidence>
<dbReference type="PANTHER" id="PTHR15036">
    <property type="entry name" value="PIKACHURIN-LIKE PROTEIN"/>
    <property type="match status" value="1"/>
</dbReference>
<gene>
    <name evidence="13" type="ORF">CgunFtcFv8_016404</name>
</gene>
<protein>
    <recommendedName>
        <fullName evidence="12">Laminin G domain-containing protein</fullName>
    </recommendedName>
</protein>
<feature type="region of interest" description="Disordered" evidence="9">
    <location>
        <begin position="430"/>
        <end position="461"/>
    </location>
</feature>
<evidence type="ECO:0000256" key="7">
    <source>
        <dbReference type="ARBA" id="ARBA00023136"/>
    </source>
</evidence>
<keyword evidence="3 10" id="KW-0812">Transmembrane</keyword>
<evidence type="ECO:0000256" key="6">
    <source>
        <dbReference type="ARBA" id="ARBA00022989"/>
    </source>
</evidence>
<keyword evidence="5" id="KW-0130">Cell adhesion</keyword>
<proteinExistence type="inferred from homology"/>
<dbReference type="InterPro" id="IPR003585">
    <property type="entry name" value="Neurexin-like"/>
</dbReference>
<organism evidence="13 14">
    <name type="scientific">Champsocephalus gunnari</name>
    <name type="common">Mackerel icefish</name>
    <dbReference type="NCBI Taxonomy" id="52237"/>
    <lineage>
        <taxon>Eukaryota</taxon>
        <taxon>Metazoa</taxon>
        <taxon>Chordata</taxon>
        <taxon>Craniata</taxon>
        <taxon>Vertebrata</taxon>
        <taxon>Euteleostomi</taxon>
        <taxon>Actinopterygii</taxon>
        <taxon>Neopterygii</taxon>
        <taxon>Teleostei</taxon>
        <taxon>Neoteleostei</taxon>
        <taxon>Acanthomorphata</taxon>
        <taxon>Eupercaria</taxon>
        <taxon>Perciformes</taxon>
        <taxon>Notothenioidei</taxon>
        <taxon>Channichthyidae</taxon>
        <taxon>Champsocephalus</taxon>
    </lineage>
</organism>
<dbReference type="InterPro" id="IPR013320">
    <property type="entry name" value="ConA-like_dom_sf"/>
</dbReference>
<feature type="signal peptide" evidence="11">
    <location>
        <begin position="1"/>
        <end position="43"/>
    </location>
</feature>
<dbReference type="AlphaFoldDB" id="A0AAN8HAU3"/>
<evidence type="ECO:0000256" key="1">
    <source>
        <dbReference type="ARBA" id="ARBA00004479"/>
    </source>
</evidence>
<evidence type="ECO:0000256" key="11">
    <source>
        <dbReference type="SAM" id="SignalP"/>
    </source>
</evidence>
<evidence type="ECO:0000256" key="4">
    <source>
        <dbReference type="ARBA" id="ARBA00022729"/>
    </source>
</evidence>
<dbReference type="Proteomes" id="UP001331515">
    <property type="component" value="Unassembled WGS sequence"/>
</dbReference>
<evidence type="ECO:0000256" key="5">
    <source>
        <dbReference type="ARBA" id="ARBA00022889"/>
    </source>
</evidence>
<dbReference type="EMBL" id="JAURVH010001529">
    <property type="protein sequence ID" value="KAK5908332.1"/>
    <property type="molecule type" value="Genomic_DNA"/>
</dbReference>
<dbReference type="GO" id="GO:0007155">
    <property type="term" value="P:cell adhesion"/>
    <property type="evidence" value="ECO:0007669"/>
    <property type="project" value="UniProtKB-KW"/>
</dbReference>
<evidence type="ECO:0000256" key="3">
    <source>
        <dbReference type="ARBA" id="ARBA00022692"/>
    </source>
</evidence>
<dbReference type="Pfam" id="PF01034">
    <property type="entry name" value="Syndecan"/>
    <property type="match status" value="1"/>
</dbReference>
<dbReference type="FunFam" id="2.60.120.200:FF:000003">
    <property type="entry name" value="neurexin-1 isoform X1"/>
    <property type="match status" value="1"/>
</dbReference>
<dbReference type="CDD" id="cd00110">
    <property type="entry name" value="LamG"/>
    <property type="match status" value="1"/>
</dbReference>
<dbReference type="Pfam" id="PF02210">
    <property type="entry name" value="Laminin_G_2"/>
    <property type="match status" value="1"/>
</dbReference>
<evidence type="ECO:0000256" key="2">
    <source>
        <dbReference type="ARBA" id="ARBA00010241"/>
    </source>
</evidence>
<comment type="caution">
    <text evidence="13">The sequence shown here is derived from an EMBL/GenBank/DDBJ whole genome shotgun (WGS) entry which is preliminary data.</text>
</comment>
<feature type="chain" id="PRO_5042991131" description="Laminin G domain-containing protein" evidence="11">
    <location>
        <begin position="44"/>
        <end position="461"/>
    </location>
</feature>
<feature type="transmembrane region" description="Helical" evidence="10">
    <location>
        <begin position="387"/>
        <end position="407"/>
    </location>
</feature>